<dbReference type="Proteomes" id="UP000076881">
    <property type="component" value="Unassembled WGS sequence"/>
</dbReference>
<keyword evidence="2" id="KW-1185">Reference proteome</keyword>
<reference evidence="1 2" key="1">
    <citation type="journal article" date="2016" name="Genome Biol. Evol.">
        <title>Divergent and convergent evolution of fungal pathogenicity.</title>
        <authorList>
            <person name="Shang Y."/>
            <person name="Xiao G."/>
            <person name="Zheng P."/>
            <person name="Cen K."/>
            <person name="Zhan S."/>
            <person name="Wang C."/>
        </authorList>
    </citation>
    <scope>NUCLEOTIDE SEQUENCE [LARGE SCALE GENOMIC DNA]</scope>
    <source>
        <strain evidence="1 2">RCEF 1005</strain>
    </source>
</reference>
<proteinExistence type="predicted"/>
<dbReference type="AlphaFoldDB" id="A0A168I362"/>
<gene>
    <name evidence="1" type="ORF">LEL_05497</name>
</gene>
<evidence type="ECO:0000313" key="1">
    <source>
        <dbReference type="EMBL" id="OAA78674.1"/>
    </source>
</evidence>
<accession>A0A168I362</accession>
<dbReference type="OrthoDB" id="2823490at2759"/>
<dbReference type="EMBL" id="AZHF01000003">
    <property type="protein sequence ID" value="OAA78674.1"/>
    <property type="molecule type" value="Genomic_DNA"/>
</dbReference>
<name>A0A168I362_CORDF</name>
<protein>
    <submittedName>
        <fullName evidence="1">Uncharacterized protein</fullName>
    </submittedName>
</protein>
<evidence type="ECO:0000313" key="2">
    <source>
        <dbReference type="Proteomes" id="UP000076881"/>
    </source>
</evidence>
<organism evidence="1 2">
    <name type="scientific">Akanthomyces lecanii RCEF 1005</name>
    <dbReference type="NCBI Taxonomy" id="1081108"/>
    <lineage>
        <taxon>Eukaryota</taxon>
        <taxon>Fungi</taxon>
        <taxon>Dikarya</taxon>
        <taxon>Ascomycota</taxon>
        <taxon>Pezizomycotina</taxon>
        <taxon>Sordariomycetes</taxon>
        <taxon>Hypocreomycetidae</taxon>
        <taxon>Hypocreales</taxon>
        <taxon>Cordycipitaceae</taxon>
        <taxon>Akanthomyces</taxon>
        <taxon>Cordyceps confragosa</taxon>
    </lineage>
</organism>
<sequence length="226" mass="26212">MVEFMTPALLLSLLWEIRRPIIVEVLKRERAEPVFSRNLIECRGRPRNCFDKNYPDVTNIYVPSHTMNRTSTASLFLTAGTNSGDFDFKWVSTSGIDEELSMISACKYAYYQLEHSLHGLLWGVGLPRSKDEVYSSYIQVLAQSADEVRFAGCSTVRTLMERHPAWWVYTNQREHTSYRRPEEYTEARIAQDLADGMARDEPIPELIQVFETLGIRRRHGWIRDGD</sequence>
<comment type="caution">
    <text evidence="1">The sequence shown here is derived from an EMBL/GenBank/DDBJ whole genome shotgun (WGS) entry which is preliminary data.</text>
</comment>